<accession>V8G7M2</accession>
<feature type="domain" description="Pseudouridine synthase I TruA alpha/beta" evidence="8">
    <location>
        <begin position="16"/>
        <end position="110"/>
    </location>
</feature>
<dbReference type="InterPro" id="IPR020103">
    <property type="entry name" value="PsdUridine_synth_cat_dom_sf"/>
</dbReference>
<comment type="catalytic activity">
    <reaction evidence="4 7">
        <text>uridine(38/39/40) in tRNA = pseudouridine(38/39/40) in tRNA</text>
        <dbReference type="Rhea" id="RHEA:22376"/>
        <dbReference type="Rhea" id="RHEA-COMP:10085"/>
        <dbReference type="Rhea" id="RHEA-COMP:10087"/>
        <dbReference type="ChEBI" id="CHEBI:65314"/>
        <dbReference type="ChEBI" id="CHEBI:65315"/>
        <dbReference type="EC" id="5.4.99.12"/>
    </reaction>
</comment>
<comment type="caution">
    <text evidence="4">Lacks conserved residue(s) required for the propagation of feature annotation.</text>
</comment>
<dbReference type="InterPro" id="IPR020094">
    <property type="entry name" value="TruA/RsuA/RluB/E/F_N"/>
</dbReference>
<dbReference type="EMBL" id="AYSV01000079">
    <property type="protein sequence ID" value="ETD71692.1"/>
    <property type="molecule type" value="Genomic_DNA"/>
</dbReference>
<evidence type="ECO:0000256" key="3">
    <source>
        <dbReference type="ARBA" id="ARBA00023235"/>
    </source>
</evidence>
<dbReference type="NCBIfam" id="TIGR00071">
    <property type="entry name" value="hisT_truA"/>
    <property type="match status" value="1"/>
</dbReference>
<dbReference type="GO" id="GO:0031119">
    <property type="term" value="P:tRNA pseudouridine synthesis"/>
    <property type="evidence" value="ECO:0007669"/>
    <property type="project" value="UniProtKB-UniRule"/>
</dbReference>
<dbReference type="EC" id="5.4.99.12" evidence="4"/>
<evidence type="ECO:0000313" key="10">
    <source>
        <dbReference type="Proteomes" id="UP000018766"/>
    </source>
</evidence>
<dbReference type="RefSeq" id="WP_023950861.1">
    <property type="nucleotide sequence ID" value="NZ_AYSV01000079.1"/>
</dbReference>
<reference evidence="9 10" key="1">
    <citation type="submission" date="2013-11" db="EMBL/GenBank/DDBJ databases">
        <title>Genomic analysis of Pelistega sp. HM-7.</title>
        <authorList>
            <person name="Kumbhare S.V."/>
            <person name="Shetty S.A."/>
            <person name="Sharma O."/>
            <person name="Dhotre D.P."/>
        </authorList>
    </citation>
    <scope>NUCLEOTIDE SEQUENCE [LARGE SCALE GENOMIC DNA]</scope>
    <source>
        <strain evidence="9 10">HM-7</strain>
    </source>
</reference>
<dbReference type="PANTHER" id="PTHR11142:SF0">
    <property type="entry name" value="TRNA PSEUDOURIDINE SYNTHASE-LIKE 1"/>
    <property type="match status" value="1"/>
</dbReference>
<evidence type="ECO:0000256" key="6">
    <source>
        <dbReference type="PIRSR" id="PIRSR001430-2"/>
    </source>
</evidence>
<dbReference type="SUPFAM" id="SSF55120">
    <property type="entry name" value="Pseudouridine synthase"/>
    <property type="match status" value="1"/>
</dbReference>
<comment type="similarity">
    <text evidence="1 4 7">Belongs to the tRNA pseudouridine synthase TruA family.</text>
</comment>
<evidence type="ECO:0000259" key="8">
    <source>
        <dbReference type="Pfam" id="PF01416"/>
    </source>
</evidence>
<dbReference type="CDD" id="cd02570">
    <property type="entry name" value="PseudoU_synth_EcTruA"/>
    <property type="match status" value="1"/>
</dbReference>
<comment type="function">
    <text evidence="4">Formation of pseudouridine at positions 38, 39 and 40 in the anticodon stem and loop of transfer RNAs.</text>
</comment>
<dbReference type="PATRIC" id="fig|1414851.3.peg.1277"/>
<dbReference type="Gene3D" id="3.30.70.660">
    <property type="entry name" value="Pseudouridine synthase I, catalytic domain, C-terminal subdomain"/>
    <property type="match status" value="1"/>
</dbReference>
<organism evidence="9 10">
    <name type="scientific">Pelistega indica</name>
    <dbReference type="NCBI Taxonomy" id="1414851"/>
    <lineage>
        <taxon>Bacteria</taxon>
        <taxon>Pseudomonadati</taxon>
        <taxon>Pseudomonadota</taxon>
        <taxon>Betaproteobacteria</taxon>
        <taxon>Burkholderiales</taxon>
        <taxon>Alcaligenaceae</taxon>
        <taxon>Pelistega</taxon>
    </lineage>
</organism>
<sequence length="275" mass="31148">MQENIPLLKRMSLGIAYDGQAFNGWQTQPNGNTVQDYLERALTQFTDSPVATICAGRTDTGVHGIGQVVHFDTYANRRLYSWVRGVNALLPPTIRVRWAQEVSDDFHARFSAIARTYVYILRNETHLAPSWVGRAGLDFNSLNIEAMRQAGQYLVGQHDFSSFRSSICQAKSPVRTLELLDIQQQGVFIIFTLKANAFLHHMVRNIIGALVYVGKGRYQPEWIQDLLAQKDRKFSAPTFMPDGLYLVDVEYPENFHLPASAFDLKQPLQSLIQAL</sequence>
<dbReference type="Gene3D" id="3.30.70.580">
    <property type="entry name" value="Pseudouridine synthase I, catalytic domain, N-terminal subdomain"/>
    <property type="match status" value="1"/>
</dbReference>
<evidence type="ECO:0000256" key="2">
    <source>
        <dbReference type="ARBA" id="ARBA00022694"/>
    </source>
</evidence>
<dbReference type="GO" id="GO:0160147">
    <property type="term" value="F:tRNA pseudouridine(38-40) synthase activity"/>
    <property type="evidence" value="ECO:0007669"/>
    <property type="project" value="UniProtKB-EC"/>
</dbReference>
<dbReference type="InterPro" id="IPR020095">
    <property type="entry name" value="PsdUridine_synth_TruA_C"/>
</dbReference>
<dbReference type="Pfam" id="PF01416">
    <property type="entry name" value="PseudoU_synth_1"/>
    <property type="match status" value="2"/>
</dbReference>
<keyword evidence="2 4" id="KW-0819">tRNA processing</keyword>
<dbReference type="HAMAP" id="MF_00171">
    <property type="entry name" value="TruA"/>
    <property type="match status" value="1"/>
</dbReference>
<keyword evidence="10" id="KW-1185">Reference proteome</keyword>
<feature type="domain" description="Pseudouridine synthase I TruA alpha/beta" evidence="8">
    <location>
        <begin position="152"/>
        <end position="252"/>
    </location>
</feature>
<evidence type="ECO:0000256" key="7">
    <source>
        <dbReference type="RuleBase" id="RU003792"/>
    </source>
</evidence>
<evidence type="ECO:0000313" key="9">
    <source>
        <dbReference type="EMBL" id="ETD71692.1"/>
    </source>
</evidence>
<dbReference type="PIRSF" id="PIRSF001430">
    <property type="entry name" value="tRNA_psdUrid_synth"/>
    <property type="match status" value="1"/>
</dbReference>
<dbReference type="InterPro" id="IPR001406">
    <property type="entry name" value="PsdUridine_synth_TruA"/>
</dbReference>
<feature type="binding site" evidence="4 6">
    <location>
        <position position="117"/>
    </location>
    <ligand>
        <name>substrate</name>
    </ligand>
</feature>
<dbReference type="Proteomes" id="UP000018766">
    <property type="component" value="Unassembled WGS sequence"/>
</dbReference>
<protein>
    <recommendedName>
        <fullName evidence="4">tRNA pseudouridine synthase A</fullName>
        <ecNumber evidence="4">5.4.99.12</ecNumber>
    </recommendedName>
    <alternativeName>
        <fullName evidence="4">tRNA pseudouridine(38-40) synthase</fullName>
    </alternativeName>
    <alternativeName>
        <fullName evidence="4">tRNA pseudouridylate synthase I</fullName>
    </alternativeName>
    <alternativeName>
        <fullName evidence="4">tRNA-uridine isomerase I</fullName>
    </alternativeName>
</protein>
<dbReference type="AlphaFoldDB" id="V8G7M2"/>
<gene>
    <name evidence="4" type="primary">truA</name>
    <name evidence="9" type="ORF">V757_06275</name>
</gene>
<dbReference type="GO" id="GO:0003723">
    <property type="term" value="F:RNA binding"/>
    <property type="evidence" value="ECO:0007669"/>
    <property type="project" value="InterPro"/>
</dbReference>
<evidence type="ECO:0000256" key="1">
    <source>
        <dbReference type="ARBA" id="ARBA00009375"/>
    </source>
</evidence>
<dbReference type="PANTHER" id="PTHR11142">
    <property type="entry name" value="PSEUDOURIDYLATE SYNTHASE"/>
    <property type="match status" value="1"/>
</dbReference>
<dbReference type="InterPro" id="IPR020097">
    <property type="entry name" value="PsdUridine_synth_TruA_a/b_dom"/>
</dbReference>
<evidence type="ECO:0000256" key="5">
    <source>
        <dbReference type="PIRSR" id="PIRSR001430-1"/>
    </source>
</evidence>
<keyword evidence="3 4" id="KW-0413">Isomerase</keyword>
<name>V8G7M2_9BURK</name>
<evidence type="ECO:0000256" key="4">
    <source>
        <dbReference type="HAMAP-Rule" id="MF_00171"/>
    </source>
</evidence>
<dbReference type="FunFam" id="3.30.70.580:FF:000001">
    <property type="entry name" value="tRNA pseudouridine synthase A"/>
    <property type="match status" value="1"/>
</dbReference>
<comment type="caution">
    <text evidence="9">The sequence shown here is derived from an EMBL/GenBank/DDBJ whole genome shotgun (WGS) entry which is preliminary data.</text>
</comment>
<feature type="active site" description="Nucleophile" evidence="4 5">
    <location>
        <position position="59"/>
    </location>
</feature>
<comment type="subunit">
    <text evidence="4">Homodimer.</text>
</comment>
<proteinExistence type="inferred from homology"/>